<evidence type="ECO:0000313" key="4">
    <source>
        <dbReference type="EMBL" id="GAG52216.1"/>
    </source>
</evidence>
<dbReference type="InterPro" id="IPR050477">
    <property type="entry name" value="GrpII_AminoAcid_Decarb"/>
</dbReference>
<comment type="cofactor">
    <cofactor evidence="1">
        <name>pyridoxal 5'-phosphate</name>
        <dbReference type="ChEBI" id="CHEBI:597326"/>
    </cofactor>
</comment>
<reference evidence="4" key="1">
    <citation type="journal article" date="2014" name="Front. Microbiol.">
        <title>High frequency of phylogenetically diverse reductive dehalogenase-homologous genes in deep subseafloor sedimentary metagenomes.</title>
        <authorList>
            <person name="Kawai M."/>
            <person name="Futagami T."/>
            <person name="Toyoda A."/>
            <person name="Takaki Y."/>
            <person name="Nishi S."/>
            <person name="Hori S."/>
            <person name="Arai W."/>
            <person name="Tsubouchi T."/>
            <person name="Morono Y."/>
            <person name="Uchiyama I."/>
            <person name="Ito T."/>
            <person name="Fujiyama A."/>
            <person name="Inagaki F."/>
            <person name="Takami H."/>
        </authorList>
    </citation>
    <scope>NUCLEOTIDE SEQUENCE</scope>
    <source>
        <strain evidence="4">Expedition CK06-06</strain>
    </source>
</reference>
<sequence>YRNRELRKHQFFVYTEWPGGYYGSPSIPGSRAGGVIAAAWGGLKRLGKDGYIRFAEITMSTARALMDGVNDIDGLHVIGKPDATIFSFGAEGLDAFAIGDAMERFGWTLDRQLEPPSLHLVVTPAHVPVVENFLEDLKKSVEEVRANPASSNQGMAAMYGMMAKIPEQAKVDEFILQFLDDLYKA</sequence>
<dbReference type="FunFam" id="6.10.140.2150:FF:000001">
    <property type="entry name" value="Sphingosine-1-phosphate lyase 1"/>
    <property type="match status" value="1"/>
</dbReference>
<dbReference type="EMBL" id="BARS01053538">
    <property type="protein sequence ID" value="GAG52216.1"/>
    <property type="molecule type" value="Genomic_DNA"/>
</dbReference>
<feature type="non-terminal residue" evidence="4">
    <location>
        <position position="1"/>
    </location>
</feature>
<evidence type="ECO:0000256" key="3">
    <source>
        <dbReference type="ARBA" id="ARBA00023239"/>
    </source>
</evidence>
<organism evidence="4">
    <name type="scientific">marine sediment metagenome</name>
    <dbReference type="NCBI Taxonomy" id="412755"/>
    <lineage>
        <taxon>unclassified sequences</taxon>
        <taxon>metagenomes</taxon>
        <taxon>ecological metagenomes</taxon>
    </lineage>
</organism>
<comment type="caution">
    <text evidence="4">The sequence shown here is derived from an EMBL/GenBank/DDBJ whole genome shotgun (WGS) entry which is preliminary data.</text>
</comment>
<dbReference type="InterPro" id="IPR015424">
    <property type="entry name" value="PyrdxlP-dep_Trfase"/>
</dbReference>
<proteinExistence type="predicted"/>
<dbReference type="Gene3D" id="3.90.1150.10">
    <property type="entry name" value="Aspartate Aminotransferase, domain 1"/>
    <property type="match status" value="1"/>
</dbReference>
<dbReference type="PANTHER" id="PTHR42735:SF6">
    <property type="entry name" value="SPHINGOSINE-1-PHOSPHATE LYASE 1"/>
    <property type="match status" value="1"/>
</dbReference>
<dbReference type="PANTHER" id="PTHR42735">
    <property type="match status" value="1"/>
</dbReference>
<gene>
    <name evidence="4" type="ORF">S01H1_79423</name>
</gene>
<dbReference type="GO" id="GO:0005783">
    <property type="term" value="C:endoplasmic reticulum"/>
    <property type="evidence" value="ECO:0007669"/>
    <property type="project" value="TreeGrafter"/>
</dbReference>
<keyword evidence="2" id="KW-0663">Pyridoxal phosphate</keyword>
<evidence type="ECO:0000256" key="1">
    <source>
        <dbReference type="ARBA" id="ARBA00001933"/>
    </source>
</evidence>
<dbReference type="AlphaFoldDB" id="X0ZVU8"/>
<dbReference type="Gene3D" id="6.10.140.2150">
    <property type="match status" value="1"/>
</dbReference>
<keyword evidence="3" id="KW-0456">Lyase</keyword>
<accession>X0ZVU8</accession>
<dbReference type="GO" id="GO:0030149">
    <property type="term" value="P:sphingolipid catabolic process"/>
    <property type="evidence" value="ECO:0007669"/>
    <property type="project" value="TreeGrafter"/>
</dbReference>
<dbReference type="SUPFAM" id="SSF53383">
    <property type="entry name" value="PLP-dependent transferases"/>
    <property type="match status" value="1"/>
</dbReference>
<dbReference type="GO" id="GO:0008117">
    <property type="term" value="F:sphinganine-1-phosphate aldolase activity"/>
    <property type="evidence" value="ECO:0007669"/>
    <property type="project" value="TreeGrafter"/>
</dbReference>
<evidence type="ECO:0008006" key="5">
    <source>
        <dbReference type="Google" id="ProtNLM"/>
    </source>
</evidence>
<evidence type="ECO:0000256" key="2">
    <source>
        <dbReference type="ARBA" id="ARBA00022898"/>
    </source>
</evidence>
<dbReference type="InterPro" id="IPR015422">
    <property type="entry name" value="PyrdxlP-dep_Trfase_small"/>
</dbReference>
<name>X0ZVU8_9ZZZZ</name>
<protein>
    <recommendedName>
        <fullName evidence="5">Sphingosine-1-phosphate lyase</fullName>
    </recommendedName>
</protein>
<dbReference type="GO" id="GO:0016020">
    <property type="term" value="C:membrane"/>
    <property type="evidence" value="ECO:0007669"/>
    <property type="project" value="GOC"/>
</dbReference>